<sequence length="218" mass="24146">MFNKLKALGGGAKEDERPRLKVCTSCQGKGTNSFYDTSQDKNWGGCDKCSQGRETPYGGLGVTLKCHCQENSTTYEFVRVPDLPHLKGFDKHDARALRHFQEELGPDNGHAVLLMCDDCNASYLIHDYGGRKKITSGNADMAKETNKAIASDLASRGVARVVRPSPRAPPEWAAEKERAHKEWMAGWRDVAAEERHSAGGRERHSAGAGRERHSHTRK</sequence>
<comment type="caution">
    <text evidence="2">The sequence shown here is derived from an EMBL/GenBank/DDBJ whole genome shotgun (WGS) entry which is preliminary data.</text>
</comment>
<proteinExistence type="predicted"/>
<evidence type="ECO:0000313" key="2">
    <source>
        <dbReference type="EMBL" id="KAG2487512.1"/>
    </source>
</evidence>
<accession>A0A836BSW1</accession>
<gene>
    <name evidence="2" type="ORF">HYH03_013930</name>
</gene>
<feature type="region of interest" description="Disordered" evidence="1">
    <location>
        <begin position="189"/>
        <end position="218"/>
    </location>
</feature>
<feature type="compositionally biased region" description="Basic and acidic residues" evidence="1">
    <location>
        <begin position="190"/>
        <end position="211"/>
    </location>
</feature>
<dbReference type="Proteomes" id="UP000612055">
    <property type="component" value="Unassembled WGS sequence"/>
</dbReference>
<keyword evidence="3" id="KW-1185">Reference proteome</keyword>
<reference evidence="2" key="1">
    <citation type="journal article" date="2020" name="bioRxiv">
        <title>Comparative genomics of Chlamydomonas.</title>
        <authorList>
            <person name="Craig R.J."/>
            <person name="Hasan A.R."/>
            <person name="Ness R.W."/>
            <person name="Keightley P.D."/>
        </authorList>
    </citation>
    <scope>NUCLEOTIDE SEQUENCE</scope>
    <source>
        <strain evidence="2">CCAP 11/70</strain>
    </source>
</reference>
<name>A0A836BSW1_9CHLO</name>
<dbReference type="EMBL" id="JAEHOE010000096">
    <property type="protein sequence ID" value="KAG2487512.1"/>
    <property type="molecule type" value="Genomic_DNA"/>
</dbReference>
<protein>
    <submittedName>
        <fullName evidence="2">Uncharacterized protein</fullName>
    </submittedName>
</protein>
<dbReference type="OrthoDB" id="523795at2759"/>
<organism evidence="2 3">
    <name type="scientific">Edaphochlamys debaryana</name>
    <dbReference type="NCBI Taxonomy" id="47281"/>
    <lineage>
        <taxon>Eukaryota</taxon>
        <taxon>Viridiplantae</taxon>
        <taxon>Chlorophyta</taxon>
        <taxon>core chlorophytes</taxon>
        <taxon>Chlorophyceae</taxon>
        <taxon>CS clade</taxon>
        <taxon>Chlamydomonadales</taxon>
        <taxon>Chlamydomonadales incertae sedis</taxon>
        <taxon>Edaphochlamys</taxon>
    </lineage>
</organism>
<evidence type="ECO:0000313" key="3">
    <source>
        <dbReference type="Proteomes" id="UP000612055"/>
    </source>
</evidence>
<evidence type="ECO:0000256" key="1">
    <source>
        <dbReference type="SAM" id="MobiDB-lite"/>
    </source>
</evidence>
<dbReference type="AlphaFoldDB" id="A0A836BSW1"/>